<evidence type="ECO:0000256" key="1">
    <source>
        <dbReference type="SAM" id="SignalP"/>
    </source>
</evidence>
<protein>
    <recommendedName>
        <fullName evidence="4">YD repeat-containing protein</fullName>
    </recommendedName>
</protein>
<feature type="signal peptide" evidence="1">
    <location>
        <begin position="1"/>
        <end position="18"/>
    </location>
</feature>
<comment type="caution">
    <text evidence="2">The sequence shown here is derived from an EMBL/GenBank/DDBJ whole genome shotgun (WGS) entry which is preliminary data.</text>
</comment>
<proteinExistence type="predicted"/>
<accession>A0A7Y8Y2E0</accession>
<name>A0A7Y8Y2E0_9FLAO</name>
<keyword evidence="1" id="KW-0732">Signal</keyword>
<dbReference type="Gene3D" id="2.180.10.10">
    <property type="entry name" value="RHS repeat-associated core"/>
    <property type="match status" value="1"/>
</dbReference>
<gene>
    <name evidence="2" type="ORF">HZF10_09870</name>
</gene>
<evidence type="ECO:0000313" key="2">
    <source>
        <dbReference type="EMBL" id="NYA71226.1"/>
    </source>
</evidence>
<evidence type="ECO:0000313" key="3">
    <source>
        <dbReference type="Proteomes" id="UP000535020"/>
    </source>
</evidence>
<feature type="chain" id="PRO_5030563962" description="YD repeat-containing protein" evidence="1">
    <location>
        <begin position="19"/>
        <end position="217"/>
    </location>
</feature>
<dbReference type="AlphaFoldDB" id="A0A7Y8Y2E0"/>
<reference evidence="2 3" key="1">
    <citation type="submission" date="2020-07" db="EMBL/GenBank/DDBJ databases">
        <authorList>
            <person name="Sun Q."/>
        </authorList>
    </citation>
    <scope>NUCLEOTIDE SEQUENCE [LARGE SCALE GENOMIC DNA]</scope>
    <source>
        <strain evidence="2 3">MAH-1</strain>
    </source>
</reference>
<dbReference type="Proteomes" id="UP000535020">
    <property type="component" value="Unassembled WGS sequence"/>
</dbReference>
<evidence type="ECO:0008006" key="4">
    <source>
        <dbReference type="Google" id="ProtNLM"/>
    </source>
</evidence>
<keyword evidence="3" id="KW-1185">Reference proteome</keyword>
<sequence>MKKVFLFLMASMALVSCGSDDGGGAKRPSMVALAGGSESLVYNMTYDSKGRLNTLTSSQSGSHTYTFAYNESGKVASATASGSITGVIGFAYNEDGKLSTVTRTGEEPTTVTWIDATTATVGTTTVKLDAKGDLQLYDTASFTRDTGKGAFASVKGVDGLTLLFIEQQTLFFASKKPAKTISGSGVAYIMNNDFEGGMISGATFDANGTPYTMTITY</sequence>
<dbReference type="PROSITE" id="PS51257">
    <property type="entry name" value="PROKAR_LIPOPROTEIN"/>
    <property type="match status" value="1"/>
</dbReference>
<dbReference type="RefSeq" id="WP_176006026.1">
    <property type="nucleotide sequence ID" value="NZ_JABWMI010000010.1"/>
</dbReference>
<organism evidence="2 3">
    <name type="scientific">Flavobacterium agri</name>
    <dbReference type="NCBI Taxonomy" id="2743471"/>
    <lineage>
        <taxon>Bacteria</taxon>
        <taxon>Pseudomonadati</taxon>
        <taxon>Bacteroidota</taxon>
        <taxon>Flavobacteriia</taxon>
        <taxon>Flavobacteriales</taxon>
        <taxon>Flavobacteriaceae</taxon>
        <taxon>Flavobacterium</taxon>
    </lineage>
</organism>
<dbReference type="EMBL" id="JACBJI010000003">
    <property type="protein sequence ID" value="NYA71226.1"/>
    <property type="molecule type" value="Genomic_DNA"/>
</dbReference>